<dbReference type="InterPro" id="IPR002018">
    <property type="entry name" value="CarbesteraseB"/>
</dbReference>
<dbReference type="InterPro" id="IPR019819">
    <property type="entry name" value="Carboxylesterase_B_CS"/>
</dbReference>
<dbReference type="Gene3D" id="3.40.50.1820">
    <property type="entry name" value="alpha/beta hydrolase"/>
    <property type="match status" value="1"/>
</dbReference>
<evidence type="ECO:0000256" key="2">
    <source>
        <dbReference type="ARBA" id="ARBA00022729"/>
    </source>
</evidence>
<dbReference type="EMBL" id="JARKIK010000087">
    <property type="protein sequence ID" value="KAK8724031.1"/>
    <property type="molecule type" value="Genomic_DNA"/>
</dbReference>
<organism evidence="5 6">
    <name type="scientific">Cherax quadricarinatus</name>
    <name type="common">Australian red claw crayfish</name>
    <dbReference type="NCBI Taxonomy" id="27406"/>
    <lineage>
        <taxon>Eukaryota</taxon>
        <taxon>Metazoa</taxon>
        <taxon>Ecdysozoa</taxon>
        <taxon>Arthropoda</taxon>
        <taxon>Crustacea</taxon>
        <taxon>Multicrustacea</taxon>
        <taxon>Malacostraca</taxon>
        <taxon>Eumalacostraca</taxon>
        <taxon>Eucarida</taxon>
        <taxon>Decapoda</taxon>
        <taxon>Pleocyemata</taxon>
        <taxon>Astacidea</taxon>
        <taxon>Parastacoidea</taxon>
        <taxon>Parastacidae</taxon>
        <taxon>Cherax</taxon>
    </lineage>
</organism>
<accession>A0AAW0W465</accession>
<evidence type="ECO:0000259" key="4">
    <source>
        <dbReference type="Pfam" id="PF00135"/>
    </source>
</evidence>
<dbReference type="AlphaFoldDB" id="A0AAW0W465"/>
<sequence>MCLMELAGRGGQAGVVAALVVLALALTHHDAHAARSTRHLSPRMVRTKYGILRGLVVNLGVRGLADTEVFLSVPYASPPIGNLRFMPPGSPSPWKDVRVVDQMGPVCPQRLPDIRNQTEALKKMSRGRYQYLRRLLPYLRNQSEDCLYLNIYTPAG</sequence>
<dbReference type="SUPFAM" id="SSF53474">
    <property type="entry name" value="alpha/beta-Hydrolases"/>
    <property type="match status" value="1"/>
</dbReference>
<keyword evidence="6" id="KW-1185">Reference proteome</keyword>
<keyword evidence="2" id="KW-0732">Signal</keyword>
<evidence type="ECO:0000256" key="3">
    <source>
        <dbReference type="ARBA" id="ARBA00023180"/>
    </source>
</evidence>
<comment type="caution">
    <text evidence="5">The sequence shown here is derived from an EMBL/GenBank/DDBJ whole genome shotgun (WGS) entry which is preliminary data.</text>
</comment>
<feature type="non-terminal residue" evidence="5">
    <location>
        <position position="156"/>
    </location>
</feature>
<evidence type="ECO:0000256" key="1">
    <source>
        <dbReference type="ARBA" id="ARBA00005964"/>
    </source>
</evidence>
<evidence type="ECO:0000313" key="5">
    <source>
        <dbReference type="EMBL" id="KAK8724031.1"/>
    </source>
</evidence>
<dbReference type="PROSITE" id="PS00941">
    <property type="entry name" value="CARBOXYLESTERASE_B_2"/>
    <property type="match status" value="1"/>
</dbReference>
<dbReference type="Proteomes" id="UP001445076">
    <property type="component" value="Unassembled WGS sequence"/>
</dbReference>
<reference evidence="5 6" key="1">
    <citation type="journal article" date="2024" name="BMC Genomics">
        <title>Genome assembly of redclaw crayfish (Cherax quadricarinatus) provides insights into its immune adaptation and hypoxia tolerance.</title>
        <authorList>
            <person name="Liu Z."/>
            <person name="Zheng J."/>
            <person name="Li H."/>
            <person name="Fang K."/>
            <person name="Wang S."/>
            <person name="He J."/>
            <person name="Zhou D."/>
            <person name="Weng S."/>
            <person name="Chi M."/>
            <person name="Gu Z."/>
            <person name="He J."/>
            <person name="Li F."/>
            <person name="Wang M."/>
        </authorList>
    </citation>
    <scope>NUCLEOTIDE SEQUENCE [LARGE SCALE GENOMIC DNA]</scope>
    <source>
        <strain evidence="5">ZL_2023a</strain>
    </source>
</reference>
<dbReference type="Pfam" id="PF00135">
    <property type="entry name" value="COesterase"/>
    <property type="match status" value="1"/>
</dbReference>
<name>A0AAW0W465_CHEQU</name>
<dbReference type="PANTHER" id="PTHR43903">
    <property type="entry name" value="NEUROLIGIN"/>
    <property type="match status" value="1"/>
</dbReference>
<evidence type="ECO:0000313" key="6">
    <source>
        <dbReference type="Proteomes" id="UP001445076"/>
    </source>
</evidence>
<protein>
    <recommendedName>
        <fullName evidence="4">Carboxylesterase type B domain-containing protein</fullName>
    </recommendedName>
</protein>
<comment type="similarity">
    <text evidence="1">Belongs to the type-B carboxylesterase/lipase family.</text>
</comment>
<gene>
    <name evidence="5" type="ORF">OTU49_011407</name>
</gene>
<dbReference type="InterPro" id="IPR051093">
    <property type="entry name" value="Neuroligin/BSAL"/>
</dbReference>
<feature type="domain" description="Carboxylesterase type B" evidence="4">
    <location>
        <begin position="43"/>
        <end position="155"/>
    </location>
</feature>
<proteinExistence type="inferred from homology"/>
<keyword evidence="3" id="KW-0325">Glycoprotein</keyword>
<dbReference type="InterPro" id="IPR029058">
    <property type="entry name" value="AB_hydrolase_fold"/>
</dbReference>